<dbReference type="Proteomes" id="UP000230066">
    <property type="component" value="Unassembled WGS sequence"/>
</dbReference>
<gene>
    <name evidence="1" type="ORF">D915_010439</name>
</gene>
<evidence type="ECO:0000313" key="1">
    <source>
        <dbReference type="EMBL" id="THD18901.1"/>
    </source>
</evidence>
<comment type="caution">
    <text evidence="1">The sequence shown here is derived from an EMBL/GenBank/DDBJ whole genome shotgun (WGS) entry which is preliminary data.</text>
</comment>
<organism evidence="1 2">
    <name type="scientific">Fasciola hepatica</name>
    <name type="common">Liver fluke</name>
    <dbReference type="NCBI Taxonomy" id="6192"/>
    <lineage>
        <taxon>Eukaryota</taxon>
        <taxon>Metazoa</taxon>
        <taxon>Spiralia</taxon>
        <taxon>Lophotrochozoa</taxon>
        <taxon>Platyhelminthes</taxon>
        <taxon>Trematoda</taxon>
        <taxon>Digenea</taxon>
        <taxon>Plagiorchiida</taxon>
        <taxon>Echinostomata</taxon>
        <taxon>Echinostomatoidea</taxon>
        <taxon>Fasciolidae</taxon>
        <taxon>Fasciola</taxon>
    </lineage>
</organism>
<dbReference type="Pfam" id="PF24917">
    <property type="entry name" value="BLTP3A_B"/>
    <property type="match status" value="1"/>
</dbReference>
<dbReference type="AlphaFoldDB" id="A0A4E0QZU6"/>
<dbReference type="EMBL" id="JXXN02008065">
    <property type="protein sequence ID" value="THD18901.1"/>
    <property type="molecule type" value="Genomic_DNA"/>
</dbReference>
<dbReference type="InterPro" id="IPR026728">
    <property type="entry name" value="BLTP3A/B"/>
</dbReference>
<keyword evidence="2" id="KW-1185">Reference proteome</keyword>
<evidence type="ECO:0000313" key="2">
    <source>
        <dbReference type="Proteomes" id="UP000230066"/>
    </source>
</evidence>
<dbReference type="PANTHER" id="PTHR22774">
    <property type="entry name" value="CHOREIN N-TERMINAL DOMAIN-CONTAINING PROTEIN"/>
    <property type="match status" value="1"/>
</dbReference>
<proteinExistence type="predicted"/>
<sequence length="315" mass="35758">MFSFFKSQVIKPFLKFTKNLSADQINLSVLKGEGELKSLELDETTLMELLDLPTWLYLRKAHCSGISFKIRWTKLETHPIFVVRYRLLLMQFLLFQVIDRVDVELEALDEPRPVTDSMFASYRTGSGKYRLPDRVVDGATILVNSVFICFCARAFKASIELSRLTLMSKTPQWQNGALNLTSLMFPAGDAVLIFKEISWDSVRIAADGLLSELNGIPVKLITNTGRIRLTLKKRLSDSALISTRIQLILDDLLWVLTLSQVEAAIVFLRSLKHSVVLAAQQRRQYAESRAEVSSCQRSMNSFAVVQRAFDYSSFS</sequence>
<protein>
    <submittedName>
        <fullName evidence="1">UHRF1 binding protein 1 protein</fullName>
    </submittedName>
</protein>
<dbReference type="PANTHER" id="PTHR22774:SF11">
    <property type="entry name" value="CHOREIN N-TERMINAL DOMAIN-CONTAINING PROTEIN"/>
    <property type="match status" value="1"/>
</dbReference>
<accession>A0A4E0QZU6</accession>
<name>A0A4E0QZU6_FASHE</name>
<reference evidence="1" key="1">
    <citation type="submission" date="2019-03" db="EMBL/GenBank/DDBJ databases">
        <title>Improved annotation for the trematode Fasciola hepatica.</title>
        <authorList>
            <person name="Choi Y.-J."/>
            <person name="Martin J."/>
            <person name="Mitreva M."/>
        </authorList>
    </citation>
    <scope>NUCLEOTIDE SEQUENCE [LARGE SCALE GENOMIC DNA]</scope>
</reference>